<protein>
    <recommendedName>
        <fullName evidence="4">DUF4369 domain-containing protein</fullName>
    </recommendedName>
</protein>
<evidence type="ECO:0000313" key="2">
    <source>
        <dbReference type="EMBL" id="MFC7667876.1"/>
    </source>
</evidence>
<keyword evidence="3" id="KW-1185">Reference proteome</keyword>
<proteinExistence type="predicted"/>
<organism evidence="2 3">
    <name type="scientific">Hymenobacter humi</name>
    <dbReference type="NCBI Taxonomy" id="1411620"/>
    <lineage>
        <taxon>Bacteria</taxon>
        <taxon>Pseudomonadati</taxon>
        <taxon>Bacteroidota</taxon>
        <taxon>Cytophagia</taxon>
        <taxon>Cytophagales</taxon>
        <taxon>Hymenobacteraceae</taxon>
        <taxon>Hymenobacter</taxon>
    </lineage>
</organism>
<accession>A0ABW2U4X2</accession>
<feature type="chain" id="PRO_5047422491" description="DUF4369 domain-containing protein" evidence="1">
    <location>
        <begin position="26"/>
        <end position="146"/>
    </location>
</feature>
<evidence type="ECO:0008006" key="4">
    <source>
        <dbReference type="Google" id="ProtNLM"/>
    </source>
</evidence>
<dbReference type="EMBL" id="JBHTEK010000001">
    <property type="protein sequence ID" value="MFC7667876.1"/>
    <property type="molecule type" value="Genomic_DNA"/>
</dbReference>
<name>A0ABW2U4X2_9BACT</name>
<dbReference type="RefSeq" id="WP_380202753.1">
    <property type="nucleotide sequence ID" value="NZ_JBHTEK010000001.1"/>
</dbReference>
<evidence type="ECO:0000256" key="1">
    <source>
        <dbReference type="SAM" id="SignalP"/>
    </source>
</evidence>
<comment type="caution">
    <text evidence="2">The sequence shown here is derived from an EMBL/GenBank/DDBJ whole genome shotgun (WGS) entry which is preliminary data.</text>
</comment>
<feature type="signal peptide" evidence="1">
    <location>
        <begin position="1"/>
        <end position="25"/>
    </location>
</feature>
<keyword evidence="1" id="KW-0732">Signal</keyword>
<dbReference type="Proteomes" id="UP001596513">
    <property type="component" value="Unassembled WGS sequence"/>
</dbReference>
<gene>
    <name evidence="2" type="ORF">ACFQT0_11110</name>
</gene>
<reference evidence="3" key="1">
    <citation type="journal article" date="2019" name="Int. J. Syst. Evol. Microbiol.">
        <title>The Global Catalogue of Microorganisms (GCM) 10K type strain sequencing project: providing services to taxonomists for standard genome sequencing and annotation.</title>
        <authorList>
            <consortium name="The Broad Institute Genomics Platform"/>
            <consortium name="The Broad Institute Genome Sequencing Center for Infectious Disease"/>
            <person name="Wu L."/>
            <person name="Ma J."/>
        </authorList>
    </citation>
    <scope>NUCLEOTIDE SEQUENCE [LARGE SCALE GENOMIC DNA]</scope>
    <source>
        <strain evidence="3">JCM 19635</strain>
    </source>
</reference>
<sequence length="146" mass="16693">MKNTLPVSFTFLLLAVLLKSTSTWAQANFRPGYVLPLSGDTLRGEVDFREGRLSAQRCSFRPNAQAEIVTYQPTELRGYGFSTDTRYFRAMPVAVIETASPQPYFLEVLAEGPVSLYFFRDATQGSIIWWACQISRWRCLSTAWYR</sequence>
<evidence type="ECO:0000313" key="3">
    <source>
        <dbReference type="Proteomes" id="UP001596513"/>
    </source>
</evidence>